<feature type="domain" description="Helicase ATP-binding" evidence="3">
    <location>
        <begin position="1"/>
        <end position="176"/>
    </location>
</feature>
<keyword evidence="2" id="KW-0347">Helicase</keyword>
<dbReference type="SUPFAM" id="SSF52540">
    <property type="entry name" value="P-loop containing nucleoside triphosphate hydrolases"/>
    <property type="match status" value="1"/>
</dbReference>
<evidence type="ECO:0000313" key="4">
    <source>
        <dbReference type="EMBL" id="CAI5454806.1"/>
    </source>
</evidence>
<dbReference type="SMART" id="SM00487">
    <property type="entry name" value="DEXDc"/>
    <property type="match status" value="1"/>
</dbReference>
<dbReference type="InterPro" id="IPR000629">
    <property type="entry name" value="RNA-helicase_DEAD-box_CS"/>
</dbReference>
<dbReference type="InterPro" id="IPR011545">
    <property type="entry name" value="DEAD/DEAH_box_helicase_dom"/>
</dbReference>
<proteinExistence type="predicted"/>
<keyword evidence="2" id="KW-0547">Nucleotide-binding</keyword>
<dbReference type="PANTHER" id="PTHR47958">
    <property type="entry name" value="ATP-DEPENDENT RNA HELICASE DBP3"/>
    <property type="match status" value="1"/>
</dbReference>
<dbReference type="EMBL" id="CANHGI010000006">
    <property type="protein sequence ID" value="CAI5454806.1"/>
    <property type="molecule type" value="Genomic_DNA"/>
</dbReference>
<evidence type="ECO:0000313" key="5">
    <source>
        <dbReference type="Proteomes" id="UP001152747"/>
    </source>
</evidence>
<dbReference type="InterPro" id="IPR027417">
    <property type="entry name" value="P-loop_NTPase"/>
</dbReference>
<organism evidence="4 5">
    <name type="scientific">Caenorhabditis angaria</name>
    <dbReference type="NCBI Taxonomy" id="860376"/>
    <lineage>
        <taxon>Eukaryota</taxon>
        <taxon>Metazoa</taxon>
        <taxon>Ecdysozoa</taxon>
        <taxon>Nematoda</taxon>
        <taxon>Chromadorea</taxon>
        <taxon>Rhabditida</taxon>
        <taxon>Rhabditina</taxon>
        <taxon>Rhabditomorpha</taxon>
        <taxon>Rhabditoidea</taxon>
        <taxon>Rhabditidae</taxon>
        <taxon>Peloderinae</taxon>
        <taxon>Caenorhabditis</taxon>
    </lineage>
</organism>
<reference evidence="4" key="1">
    <citation type="submission" date="2022-11" db="EMBL/GenBank/DDBJ databases">
        <authorList>
            <person name="Kikuchi T."/>
        </authorList>
    </citation>
    <scope>NUCLEOTIDE SEQUENCE</scope>
    <source>
        <strain evidence="4">PS1010</strain>
    </source>
</reference>
<gene>
    <name evidence="4" type="ORF">CAMP_LOCUS17443</name>
</gene>
<comment type="caution">
    <text evidence="4">The sequence shown here is derived from an EMBL/GenBank/DDBJ whole genome shotgun (WGS) entry which is preliminary data.</text>
</comment>
<dbReference type="PROSITE" id="PS51192">
    <property type="entry name" value="HELICASE_ATP_BIND_1"/>
    <property type="match status" value="1"/>
</dbReference>
<accession>A0A9P1IYQ6</accession>
<name>A0A9P1IYQ6_9PELO</name>
<dbReference type="AlphaFoldDB" id="A0A9P1IYQ6"/>
<keyword evidence="2" id="KW-0067">ATP-binding</keyword>
<dbReference type="GO" id="GO:0005524">
    <property type="term" value="F:ATP binding"/>
    <property type="evidence" value="ECO:0007669"/>
    <property type="project" value="InterPro"/>
</dbReference>
<dbReference type="InterPro" id="IPR014001">
    <property type="entry name" value="Helicase_ATP-bd"/>
</dbReference>
<dbReference type="PROSITE" id="PS00039">
    <property type="entry name" value="DEAD_ATP_HELICASE"/>
    <property type="match status" value="1"/>
</dbReference>
<dbReference type="GO" id="GO:0004386">
    <property type="term" value="F:helicase activity"/>
    <property type="evidence" value="ECO:0007669"/>
    <property type="project" value="UniProtKB-KW"/>
</dbReference>
<evidence type="ECO:0000256" key="2">
    <source>
        <dbReference type="ARBA" id="ARBA00022806"/>
    </source>
</evidence>
<evidence type="ECO:0000256" key="1">
    <source>
        <dbReference type="ARBA" id="ARBA00022801"/>
    </source>
</evidence>
<dbReference type="GO" id="GO:0016787">
    <property type="term" value="F:hydrolase activity"/>
    <property type="evidence" value="ECO:0007669"/>
    <property type="project" value="UniProtKB-KW"/>
</dbReference>
<dbReference type="GO" id="GO:0003676">
    <property type="term" value="F:nucleic acid binding"/>
    <property type="evidence" value="ECO:0007669"/>
    <property type="project" value="InterPro"/>
</dbReference>
<dbReference type="Proteomes" id="UP001152747">
    <property type="component" value="Unassembled WGS sequence"/>
</dbReference>
<dbReference type="Gene3D" id="3.40.50.300">
    <property type="entry name" value="P-loop containing nucleotide triphosphate hydrolases"/>
    <property type="match status" value="1"/>
</dbReference>
<dbReference type="Pfam" id="PF00270">
    <property type="entry name" value="DEAD"/>
    <property type="match status" value="1"/>
</dbReference>
<keyword evidence="5" id="KW-1185">Reference proteome</keyword>
<evidence type="ECO:0000259" key="3">
    <source>
        <dbReference type="PROSITE" id="PS51192"/>
    </source>
</evidence>
<protein>
    <recommendedName>
        <fullName evidence="3">Helicase ATP-binding domain-containing protein</fullName>
    </recommendedName>
</protein>
<sequence>MIGIASTCSGKTMAFVLPLSIICAEQETALPFNRNEGPFGLIIVPSRELARQIYDLVIEIFEFLHKGGLPLMRAGLCIGGVPFGEQAKDFRQGLHICVATSGRLSDLLTKKIINLEVCRYLVLDEADRMLDMGFEDEIKSIIYFFKAQRQTLLFSATMPKKKSKFCKIRIGSTNCCECWKSWSSIIKCFTRN</sequence>
<keyword evidence="1" id="KW-0378">Hydrolase</keyword>
<dbReference type="OrthoDB" id="196131at2759"/>